<evidence type="ECO:0000259" key="12">
    <source>
        <dbReference type="Pfam" id="PF00370"/>
    </source>
</evidence>
<dbReference type="CDD" id="cd07809">
    <property type="entry name" value="ASKHA_NBD_FGGY_BaXK-like"/>
    <property type="match status" value="1"/>
</dbReference>
<evidence type="ECO:0000256" key="8">
    <source>
        <dbReference type="HAMAP-Rule" id="MF_02220"/>
    </source>
</evidence>
<name>A0A1C3NBK1_9ACTN</name>
<evidence type="ECO:0000256" key="6">
    <source>
        <dbReference type="ARBA" id="ARBA00022840"/>
    </source>
</evidence>
<protein>
    <recommendedName>
        <fullName evidence="8 10">Xylulose kinase</fullName>
        <shortName evidence="8 10">Xylulokinase</shortName>
        <ecNumber evidence="8 10">2.7.1.17</ecNumber>
    </recommendedName>
</protein>
<dbReference type="STRING" id="307121.GA0070620_5562"/>
<evidence type="ECO:0000256" key="2">
    <source>
        <dbReference type="ARBA" id="ARBA00022629"/>
    </source>
</evidence>
<keyword evidence="5 8" id="KW-0418">Kinase</keyword>
<dbReference type="RefSeq" id="WP_091595643.1">
    <property type="nucleotide sequence ID" value="NZ_JBHRWG010000002.1"/>
</dbReference>
<dbReference type="InterPro" id="IPR018484">
    <property type="entry name" value="FGGY_N"/>
</dbReference>
<comment type="function">
    <text evidence="8">Catalyzes the phosphorylation of D-xylulose to D-xylulose 5-phosphate.</text>
</comment>
<keyword evidence="6 8" id="KW-0067">ATP-binding</keyword>
<dbReference type="PATRIC" id="fig|307121.4.peg.5669"/>
<dbReference type="PIRSF" id="PIRSF000538">
    <property type="entry name" value="GlpK"/>
    <property type="match status" value="1"/>
</dbReference>
<dbReference type="Proteomes" id="UP000199393">
    <property type="component" value="Chromosome I"/>
</dbReference>
<sequence length="483" mass="49012">MPLVAGVDSSTQSSKVVVRDAESGALVRQGRAPHPDGTEVDPAAWWTALRAAVDAAGGLSDVVAVSIGGQQHGMVTLDEAGDVVRPALLWNDTRSADAAADLVAEAGGGETGRRFWADAVGSVPVASFTATKLRWLARHEPEHAARVAAVCLPHDWLTWRLAGATDLAALRTDRGDASGTGYWSPATGEYRFDLLEQAFGRRLRVPTVLGPADPAGELHPGALSTDGRPTGPAGGGALLGPGTGDNAAAALGVGAGPGDVVISIGTSGTVFSVAEGPSADASGIVAGFADATGRFLPLVCTLNAARVLDAAASMLGVGLDELADLALSAPAGADGLVMVPYLEGERTPNRPTATGAVHGLTLRTATPAHLARAAVEGMLCALADGLDAIVAQGVTPRRVILVGGGARSAAVRRIAPQVFGCPVVVPPPGEYVADGAARQAAWVALGGKTPPEWAVEGTEEYAAEPVPAVRERYAEARDQVINR</sequence>
<dbReference type="InterPro" id="IPR043129">
    <property type="entry name" value="ATPase_NBD"/>
</dbReference>
<dbReference type="InterPro" id="IPR018485">
    <property type="entry name" value="FGGY_C"/>
</dbReference>
<feature type="domain" description="Carbohydrate kinase FGGY C-terminal" evidence="13">
    <location>
        <begin position="261"/>
        <end position="442"/>
    </location>
</feature>
<dbReference type="GO" id="GO:0005524">
    <property type="term" value="F:ATP binding"/>
    <property type="evidence" value="ECO:0007669"/>
    <property type="project" value="UniProtKB-UniRule"/>
</dbReference>
<keyword evidence="2 8" id="KW-0859">Xylose metabolism</keyword>
<evidence type="ECO:0000256" key="3">
    <source>
        <dbReference type="ARBA" id="ARBA00022679"/>
    </source>
</evidence>
<dbReference type="GO" id="GO:0042732">
    <property type="term" value="P:D-xylose metabolic process"/>
    <property type="evidence" value="ECO:0007669"/>
    <property type="project" value="UniProtKB-KW"/>
</dbReference>
<dbReference type="OrthoDB" id="9805576at2"/>
<evidence type="ECO:0000313" key="14">
    <source>
        <dbReference type="EMBL" id="SBV29975.1"/>
    </source>
</evidence>
<keyword evidence="15" id="KW-1185">Reference proteome</keyword>
<dbReference type="Pfam" id="PF02782">
    <property type="entry name" value="FGGY_C"/>
    <property type="match status" value="1"/>
</dbReference>
<keyword evidence="4 8" id="KW-0547">Nucleotide-binding</keyword>
<dbReference type="EC" id="2.7.1.17" evidence="8 10"/>
<dbReference type="PROSITE" id="PS00933">
    <property type="entry name" value="FGGY_KINASES_1"/>
    <property type="match status" value="1"/>
</dbReference>
<gene>
    <name evidence="8 10" type="primary">xylB</name>
    <name evidence="14" type="ORF">GA0070620_5562</name>
</gene>
<dbReference type="Gene3D" id="3.30.420.40">
    <property type="match status" value="2"/>
</dbReference>
<evidence type="ECO:0000256" key="7">
    <source>
        <dbReference type="ARBA" id="ARBA00023277"/>
    </source>
</evidence>
<dbReference type="AlphaFoldDB" id="A0A1C3NBK1"/>
<accession>A0A1C3NBK1</accession>
<dbReference type="HAMAP" id="MF_02220">
    <property type="entry name" value="XylB"/>
    <property type="match status" value="1"/>
</dbReference>
<evidence type="ECO:0000256" key="10">
    <source>
        <dbReference type="RuleBase" id="RU364073"/>
    </source>
</evidence>
<reference evidence="15" key="1">
    <citation type="submission" date="2016-06" db="EMBL/GenBank/DDBJ databases">
        <authorList>
            <person name="Varghese N."/>
        </authorList>
    </citation>
    <scope>NUCLEOTIDE SEQUENCE [LARGE SCALE GENOMIC DNA]</scope>
    <source>
        <strain evidence="15">DSM 45344</strain>
    </source>
</reference>
<feature type="region of interest" description="Disordered" evidence="11">
    <location>
        <begin position="210"/>
        <end position="238"/>
    </location>
</feature>
<dbReference type="InterPro" id="IPR006000">
    <property type="entry name" value="Xylulokinase"/>
</dbReference>
<evidence type="ECO:0000313" key="15">
    <source>
        <dbReference type="Proteomes" id="UP000199393"/>
    </source>
</evidence>
<evidence type="ECO:0000256" key="4">
    <source>
        <dbReference type="ARBA" id="ARBA00022741"/>
    </source>
</evidence>
<dbReference type="PROSITE" id="PS00445">
    <property type="entry name" value="FGGY_KINASES_2"/>
    <property type="match status" value="1"/>
</dbReference>
<dbReference type="PANTHER" id="PTHR43095:SF5">
    <property type="entry name" value="XYLULOSE KINASE"/>
    <property type="match status" value="1"/>
</dbReference>
<evidence type="ECO:0000256" key="11">
    <source>
        <dbReference type="SAM" id="MobiDB-lite"/>
    </source>
</evidence>
<dbReference type="GO" id="GO:0004856">
    <property type="term" value="F:D-xylulokinase activity"/>
    <property type="evidence" value="ECO:0007669"/>
    <property type="project" value="UniProtKB-UniRule"/>
</dbReference>
<dbReference type="EMBL" id="LT598496">
    <property type="protein sequence ID" value="SBV29975.1"/>
    <property type="molecule type" value="Genomic_DNA"/>
</dbReference>
<feature type="active site" description="Proton acceptor" evidence="8">
    <location>
        <position position="245"/>
    </location>
</feature>
<dbReference type="Pfam" id="PF00370">
    <property type="entry name" value="FGGY_N"/>
    <property type="match status" value="1"/>
</dbReference>
<dbReference type="InterPro" id="IPR000577">
    <property type="entry name" value="Carb_kinase_FGGY"/>
</dbReference>
<comment type="catalytic activity">
    <reaction evidence="8 10">
        <text>D-xylulose + ATP = D-xylulose 5-phosphate + ADP + H(+)</text>
        <dbReference type="Rhea" id="RHEA:10964"/>
        <dbReference type="ChEBI" id="CHEBI:15378"/>
        <dbReference type="ChEBI" id="CHEBI:17140"/>
        <dbReference type="ChEBI" id="CHEBI:30616"/>
        <dbReference type="ChEBI" id="CHEBI:57737"/>
        <dbReference type="ChEBI" id="CHEBI:456216"/>
        <dbReference type="EC" id="2.7.1.17"/>
    </reaction>
</comment>
<dbReference type="InterPro" id="IPR050406">
    <property type="entry name" value="FGGY_Carb_Kinase"/>
</dbReference>
<dbReference type="GO" id="GO:0005998">
    <property type="term" value="P:xylulose catabolic process"/>
    <property type="evidence" value="ECO:0007669"/>
    <property type="project" value="UniProtKB-UniRule"/>
</dbReference>
<feature type="domain" description="Carbohydrate kinase FGGY N-terminal" evidence="12">
    <location>
        <begin position="4"/>
        <end position="227"/>
    </location>
</feature>
<dbReference type="SUPFAM" id="SSF53067">
    <property type="entry name" value="Actin-like ATPase domain"/>
    <property type="match status" value="2"/>
</dbReference>
<keyword evidence="7 8" id="KW-0119">Carbohydrate metabolism</keyword>
<feature type="site" description="Important for activity" evidence="8">
    <location>
        <position position="8"/>
    </location>
</feature>
<evidence type="ECO:0000259" key="13">
    <source>
        <dbReference type="Pfam" id="PF02782"/>
    </source>
</evidence>
<dbReference type="NCBIfam" id="TIGR01312">
    <property type="entry name" value="XylB"/>
    <property type="match status" value="1"/>
</dbReference>
<dbReference type="PANTHER" id="PTHR43095">
    <property type="entry name" value="SUGAR KINASE"/>
    <property type="match status" value="1"/>
</dbReference>
<proteinExistence type="inferred from homology"/>
<feature type="binding site" evidence="8">
    <location>
        <begin position="71"/>
        <end position="72"/>
    </location>
    <ligand>
        <name>substrate</name>
    </ligand>
</feature>
<organism evidence="14 15">
    <name type="scientific">Micromonospora krabiensis</name>
    <dbReference type="NCBI Taxonomy" id="307121"/>
    <lineage>
        <taxon>Bacteria</taxon>
        <taxon>Bacillati</taxon>
        <taxon>Actinomycetota</taxon>
        <taxon>Actinomycetes</taxon>
        <taxon>Micromonosporales</taxon>
        <taxon>Micromonosporaceae</taxon>
        <taxon>Micromonospora</taxon>
    </lineage>
</organism>
<comment type="similarity">
    <text evidence="1 8 9">Belongs to the FGGY kinase family.</text>
</comment>
<evidence type="ECO:0000256" key="5">
    <source>
        <dbReference type="ARBA" id="ARBA00022777"/>
    </source>
</evidence>
<keyword evidence="3 8" id="KW-0808">Transferase</keyword>
<dbReference type="InterPro" id="IPR018483">
    <property type="entry name" value="Carb_kinase_FGGY_CS"/>
</dbReference>
<evidence type="ECO:0000256" key="1">
    <source>
        <dbReference type="ARBA" id="ARBA00009156"/>
    </source>
</evidence>
<evidence type="ECO:0000256" key="9">
    <source>
        <dbReference type="RuleBase" id="RU003733"/>
    </source>
</evidence>